<keyword evidence="8 12" id="KW-0664">Pyridoxine biosynthesis</keyword>
<evidence type="ECO:0000256" key="9">
    <source>
        <dbReference type="ARBA" id="ARBA00023299"/>
    </source>
</evidence>
<feature type="binding site" evidence="12">
    <location>
        <position position="105"/>
    </location>
    <ligand>
        <name>pyridoxal 5'-phosphate</name>
        <dbReference type="ChEBI" id="CHEBI:597326"/>
    </ligand>
</feature>
<dbReference type="InterPro" id="IPR020578">
    <property type="entry name" value="Aminotrans_V_PyrdxlP_BS"/>
</dbReference>
<feature type="binding site" evidence="12">
    <location>
        <position position="202"/>
    </location>
    <ligand>
        <name>pyridoxal 5'-phosphate</name>
        <dbReference type="ChEBI" id="CHEBI:597326"/>
    </ligand>
</feature>
<keyword evidence="7 12" id="KW-0663">Pyridoxal phosphate</keyword>
<evidence type="ECO:0000313" key="16">
    <source>
        <dbReference type="Proteomes" id="UP000229340"/>
    </source>
</evidence>
<dbReference type="GO" id="GO:0008615">
    <property type="term" value="P:pyridoxine biosynthetic process"/>
    <property type="evidence" value="ECO:0007669"/>
    <property type="project" value="UniProtKB-UniRule"/>
</dbReference>
<feature type="binding site" evidence="12">
    <location>
        <begin position="81"/>
        <end position="82"/>
    </location>
    <ligand>
        <name>pyridoxal 5'-phosphate</name>
        <dbReference type="ChEBI" id="CHEBI:597326"/>
    </ligand>
</feature>
<accession>A0A2D2LVB7</accession>
<keyword evidence="4 12" id="KW-0032">Aminotransferase</keyword>
<dbReference type="PANTHER" id="PTHR43247">
    <property type="entry name" value="PHOSPHOSERINE AMINOTRANSFERASE"/>
    <property type="match status" value="1"/>
</dbReference>
<dbReference type="InterPro" id="IPR000192">
    <property type="entry name" value="Aminotrans_V_dom"/>
</dbReference>
<dbReference type="GO" id="GO:0004648">
    <property type="term" value="F:O-phospho-L-serine:2-oxoglutarate aminotransferase activity"/>
    <property type="evidence" value="ECO:0007669"/>
    <property type="project" value="UniProtKB-UniRule"/>
</dbReference>
<evidence type="ECO:0000256" key="7">
    <source>
        <dbReference type="ARBA" id="ARBA00022898"/>
    </source>
</evidence>
<keyword evidence="9 12" id="KW-0718">Serine biosynthesis</keyword>
<dbReference type="AlphaFoldDB" id="A0A2D2LVB7"/>
<comment type="caution">
    <text evidence="12">Lacks conserved residue(s) required for the propagation of feature annotation.</text>
</comment>
<dbReference type="PANTHER" id="PTHR43247:SF1">
    <property type="entry name" value="PHOSPHOSERINE AMINOTRANSFERASE"/>
    <property type="match status" value="1"/>
</dbReference>
<evidence type="ECO:0000313" key="15">
    <source>
        <dbReference type="EMBL" id="ATR78972.1"/>
    </source>
</evidence>
<proteinExistence type="inferred from homology"/>
<dbReference type="GO" id="GO:0030170">
    <property type="term" value="F:pyridoxal phosphate binding"/>
    <property type="evidence" value="ECO:0007669"/>
    <property type="project" value="UniProtKB-UniRule"/>
</dbReference>
<feature type="domain" description="Aminotransferase class V" evidence="14">
    <location>
        <begin position="11"/>
        <end position="355"/>
    </location>
</feature>
<evidence type="ECO:0000256" key="12">
    <source>
        <dbReference type="HAMAP-Rule" id="MF_00160"/>
    </source>
</evidence>
<protein>
    <recommendedName>
        <fullName evidence="12">Phosphoserine aminotransferase</fullName>
        <ecNumber evidence="12">2.6.1.52</ecNumber>
    </recommendedName>
    <alternativeName>
        <fullName evidence="12">Phosphohydroxythreonine aminotransferase</fullName>
        <shortName evidence="12">PSAT</shortName>
    </alternativeName>
</protein>
<dbReference type="EMBL" id="CP024443">
    <property type="protein sequence ID" value="ATR78972.1"/>
    <property type="molecule type" value="Genomic_DNA"/>
</dbReference>
<comment type="subunit">
    <text evidence="12">Homodimer.</text>
</comment>
<sequence>MSVSFDQRVANFCAGPASMPTAVLQKAQAELLNWHGSGMSVMEMSHRSSEFVGIASKAEQDLRKLMNIPDNYKVLFLQGGASLQFSAIPLNLLKGEADYLDTGIWSKKAISEAKRYEQAGLGKINVVASAKDSNYTTVPPRDSWQLNDNADYFHYCPNETINGLAMFDVPAVNVPIVADMSSCILSSPIEVSKFGLIYAGAQKNIGPAGLTLVIVRDDLIGHANLVCPSILDYKNQADNDSMVNTPATFSWYLAGLVFEWLLEQGGVEAIYQQNLLKAQKLYEFIDQSDFYQNPVNKDNRSIMNVPFTLADSQLDKTFLAKADEAGLLNLKGHRTVGGMRASIYNAIDLSTVEKLIKFMQQFEQTSV</sequence>
<dbReference type="InterPro" id="IPR015422">
    <property type="entry name" value="PyrdxlP-dep_Trfase_small"/>
</dbReference>
<evidence type="ECO:0000256" key="6">
    <source>
        <dbReference type="ARBA" id="ARBA00022679"/>
    </source>
</evidence>
<comment type="catalytic activity">
    <reaction evidence="11 12 13">
        <text>O-phospho-L-serine + 2-oxoglutarate = 3-phosphooxypyruvate + L-glutamate</text>
        <dbReference type="Rhea" id="RHEA:14329"/>
        <dbReference type="ChEBI" id="CHEBI:16810"/>
        <dbReference type="ChEBI" id="CHEBI:18110"/>
        <dbReference type="ChEBI" id="CHEBI:29985"/>
        <dbReference type="ChEBI" id="CHEBI:57524"/>
        <dbReference type="EC" id="2.6.1.52"/>
    </reaction>
</comment>
<dbReference type="Proteomes" id="UP000229340">
    <property type="component" value="Chromosome"/>
</dbReference>
<dbReference type="GO" id="GO:0006564">
    <property type="term" value="P:L-serine biosynthetic process"/>
    <property type="evidence" value="ECO:0007669"/>
    <property type="project" value="UniProtKB-UniRule"/>
</dbReference>
<feature type="binding site" evidence="12">
    <location>
        <position position="160"/>
    </location>
    <ligand>
        <name>pyridoxal 5'-phosphate</name>
        <dbReference type="ChEBI" id="CHEBI:597326"/>
    </ligand>
</feature>
<keyword evidence="12" id="KW-0963">Cytoplasm</keyword>
<dbReference type="EC" id="2.6.1.52" evidence="12"/>
<evidence type="ECO:0000256" key="10">
    <source>
        <dbReference type="ARBA" id="ARBA00047630"/>
    </source>
</evidence>
<dbReference type="InterPro" id="IPR015421">
    <property type="entry name" value="PyrdxlP-dep_Trfase_major"/>
</dbReference>
<feature type="binding site" evidence="12">
    <location>
        <position position="179"/>
    </location>
    <ligand>
        <name>pyridoxal 5'-phosphate</name>
        <dbReference type="ChEBI" id="CHEBI:597326"/>
    </ligand>
</feature>
<evidence type="ECO:0000256" key="1">
    <source>
        <dbReference type="ARBA" id="ARBA00004915"/>
    </source>
</evidence>
<gene>
    <name evidence="12" type="primary">serC</name>
    <name evidence="15" type="ORF">NP7_06740</name>
</gene>
<dbReference type="InterPro" id="IPR015424">
    <property type="entry name" value="PyrdxlP-dep_Trfase"/>
</dbReference>
<evidence type="ECO:0000256" key="11">
    <source>
        <dbReference type="ARBA" id="ARBA00049007"/>
    </source>
</evidence>
<organism evidence="15 16">
    <name type="scientific">Faucicola osloensis</name>
    <name type="common">Moraxella osloensis</name>
    <dbReference type="NCBI Taxonomy" id="34062"/>
    <lineage>
        <taxon>Bacteria</taxon>
        <taxon>Pseudomonadati</taxon>
        <taxon>Pseudomonadota</taxon>
        <taxon>Gammaproteobacteria</taxon>
        <taxon>Moraxellales</taxon>
        <taxon>Moraxellaceae</taxon>
        <taxon>Faucicola</taxon>
    </lineage>
</organism>
<comment type="pathway">
    <text evidence="1 12">Cofactor biosynthesis; pyridoxine 5'-phosphate biosynthesis; pyridoxine 5'-phosphate from D-erythrose 4-phosphate: step 3/5.</text>
</comment>
<dbReference type="UniPathway" id="UPA00244">
    <property type="reaction ID" value="UER00311"/>
</dbReference>
<comment type="function">
    <text evidence="12">Catalyzes the reversible conversion of 3-phosphohydroxypyruvate to phosphoserine and of 3-hydroxy-2-oxo-4-phosphonooxybutanoate to phosphohydroxythreonine.</text>
</comment>
<dbReference type="FunFam" id="3.40.640.10:FF:000010">
    <property type="entry name" value="Phosphoserine aminotransferase"/>
    <property type="match status" value="1"/>
</dbReference>
<dbReference type="SUPFAM" id="SSF53383">
    <property type="entry name" value="PLP-dependent transferases"/>
    <property type="match status" value="1"/>
</dbReference>
<dbReference type="UniPathway" id="UPA00135">
    <property type="reaction ID" value="UER00197"/>
</dbReference>
<comment type="cofactor">
    <cofactor evidence="12">
        <name>pyridoxal 5'-phosphate</name>
        <dbReference type="ChEBI" id="CHEBI:597326"/>
    </cofactor>
    <text evidence="12">Binds 1 pyridoxal phosphate per subunit.</text>
</comment>
<dbReference type="InterPro" id="IPR022278">
    <property type="entry name" value="Pser_aminoTfrase"/>
</dbReference>
<dbReference type="PIRSF" id="PIRSF000525">
    <property type="entry name" value="SerC"/>
    <property type="match status" value="1"/>
</dbReference>
<dbReference type="Gene3D" id="3.40.640.10">
    <property type="entry name" value="Type I PLP-dependent aspartate aminotransferase-like (Major domain)"/>
    <property type="match status" value="1"/>
</dbReference>
<feature type="modified residue" description="N6-(pyridoxal phosphate)lysine" evidence="12">
    <location>
        <position position="203"/>
    </location>
</feature>
<feature type="binding site" evidence="12">
    <location>
        <begin position="244"/>
        <end position="245"/>
    </location>
    <ligand>
        <name>pyridoxal 5'-phosphate</name>
        <dbReference type="ChEBI" id="CHEBI:597326"/>
    </ligand>
</feature>
<dbReference type="RefSeq" id="WP_100270214.1">
    <property type="nucleotide sequence ID" value="NZ_CP024443.1"/>
</dbReference>
<comment type="subcellular location">
    <subcellularLocation>
        <location evidence="12">Cytoplasm</location>
    </subcellularLocation>
</comment>
<dbReference type="NCBIfam" id="NF003764">
    <property type="entry name" value="PRK05355.1"/>
    <property type="match status" value="1"/>
</dbReference>
<dbReference type="STRING" id="34062.AXE82_02870"/>
<dbReference type="PROSITE" id="PS00595">
    <property type="entry name" value="AA_TRANSFER_CLASS_5"/>
    <property type="match status" value="1"/>
</dbReference>
<dbReference type="GO" id="GO:0005737">
    <property type="term" value="C:cytoplasm"/>
    <property type="evidence" value="ECO:0007669"/>
    <property type="project" value="UniProtKB-SubCell"/>
</dbReference>
<evidence type="ECO:0000256" key="4">
    <source>
        <dbReference type="ARBA" id="ARBA00022576"/>
    </source>
</evidence>
<dbReference type="Pfam" id="PF00266">
    <property type="entry name" value="Aminotran_5"/>
    <property type="match status" value="1"/>
</dbReference>
<evidence type="ECO:0000256" key="2">
    <source>
        <dbReference type="ARBA" id="ARBA00005099"/>
    </source>
</evidence>
<evidence type="ECO:0000256" key="5">
    <source>
        <dbReference type="ARBA" id="ARBA00022605"/>
    </source>
</evidence>
<dbReference type="NCBIfam" id="TIGR01364">
    <property type="entry name" value="serC_1"/>
    <property type="match status" value="1"/>
</dbReference>
<reference evidence="16" key="1">
    <citation type="submission" date="2017-11" db="EMBL/GenBank/DDBJ databases">
        <title>Complete genome sequence of Moraxella osloensis NP7 isolated from human skin.</title>
        <authorList>
            <person name="Lee K."/>
            <person name="Lim J.Y."/>
            <person name="Hwang I."/>
        </authorList>
    </citation>
    <scope>NUCLEOTIDE SEQUENCE [LARGE SCALE GENOMIC DNA]</scope>
    <source>
        <strain evidence="16">NP7</strain>
    </source>
</reference>
<dbReference type="FunFam" id="3.90.1150.10:FF:000006">
    <property type="entry name" value="Phosphoserine aminotransferase"/>
    <property type="match status" value="1"/>
</dbReference>
<name>A0A2D2LVB7_FAUOS</name>
<comment type="catalytic activity">
    <reaction evidence="10 12">
        <text>4-(phosphooxy)-L-threonine + 2-oxoglutarate = (R)-3-hydroxy-2-oxo-4-phosphooxybutanoate + L-glutamate</text>
        <dbReference type="Rhea" id="RHEA:16573"/>
        <dbReference type="ChEBI" id="CHEBI:16810"/>
        <dbReference type="ChEBI" id="CHEBI:29985"/>
        <dbReference type="ChEBI" id="CHEBI:58452"/>
        <dbReference type="ChEBI" id="CHEBI:58538"/>
        <dbReference type="EC" id="2.6.1.52"/>
    </reaction>
</comment>
<comment type="similarity">
    <text evidence="3 12">Belongs to the class-V pyridoxal-phosphate-dependent aminotransferase family. SerC subfamily.</text>
</comment>
<dbReference type="CDD" id="cd00611">
    <property type="entry name" value="PSAT_like"/>
    <property type="match status" value="1"/>
</dbReference>
<dbReference type="Gene3D" id="3.90.1150.10">
    <property type="entry name" value="Aspartate Aminotransferase, domain 1"/>
    <property type="match status" value="1"/>
</dbReference>
<evidence type="ECO:0000256" key="13">
    <source>
        <dbReference type="RuleBase" id="RU004505"/>
    </source>
</evidence>
<evidence type="ECO:0000256" key="8">
    <source>
        <dbReference type="ARBA" id="ARBA00023096"/>
    </source>
</evidence>
<keyword evidence="6 12" id="KW-0808">Transferase</keyword>
<dbReference type="HAMAP" id="MF_00160">
    <property type="entry name" value="SerC_aminotrans_5"/>
    <property type="match status" value="1"/>
</dbReference>
<feature type="binding site" evidence="12">
    <location>
        <position position="47"/>
    </location>
    <ligand>
        <name>L-glutamate</name>
        <dbReference type="ChEBI" id="CHEBI:29985"/>
    </ligand>
</feature>
<keyword evidence="5 12" id="KW-0028">Amino-acid biosynthesis</keyword>
<evidence type="ECO:0000259" key="14">
    <source>
        <dbReference type="Pfam" id="PF00266"/>
    </source>
</evidence>
<evidence type="ECO:0000256" key="3">
    <source>
        <dbReference type="ARBA" id="ARBA00006904"/>
    </source>
</evidence>
<comment type="pathway">
    <text evidence="2 12 13">Amino-acid biosynthesis; L-serine biosynthesis; L-serine from 3-phospho-D-glycerate: step 2/3.</text>
</comment>